<evidence type="ECO:0000313" key="1">
    <source>
        <dbReference type="EMBL" id="CAB4161079.1"/>
    </source>
</evidence>
<proteinExistence type="predicted"/>
<sequence>MFESGFDKFWAAWPKSPRKGAKAACLARWKKGLYEHCADQILKHVEWQKTTDQWLKDNGAFVPAPLVYLNQMRWDGAEIPEPKKVVSIAQQYDERTRNAVPMPDYIRERLAQIRRGV</sequence>
<organism evidence="1">
    <name type="scientific">uncultured Caudovirales phage</name>
    <dbReference type="NCBI Taxonomy" id="2100421"/>
    <lineage>
        <taxon>Viruses</taxon>
        <taxon>Duplodnaviria</taxon>
        <taxon>Heunggongvirae</taxon>
        <taxon>Uroviricota</taxon>
        <taxon>Caudoviricetes</taxon>
        <taxon>Peduoviridae</taxon>
        <taxon>Maltschvirus</taxon>
        <taxon>Maltschvirus maltsch</taxon>
    </lineage>
</organism>
<protein>
    <submittedName>
        <fullName evidence="1">Uncharacterized protein</fullName>
    </submittedName>
</protein>
<reference evidence="1" key="1">
    <citation type="submission" date="2020-04" db="EMBL/GenBank/DDBJ databases">
        <authorList>
            <person name="Chiriac C."/>
            <person name="Salcher M."/>
            <person name="Ghai R."/>
            <person name="Kavagutti S V."/>
        </authorList>
    </citation>
    <scope>NUCLEOTIDE SEQUENCE</scope>
</reference>
<dbReference type="EMBL" id="LR796699">
    <property type="protein sequence ID" value="CAB4161079.1"/>
    <property type="molecule type" value="Genomic_DNA"/>
</dbReference>
<gene>
    <name evidence="1" type="ORF">UFOVP766_28</name>
</gene>
<name>A0A6J5NP04_9CAUD</name>
<accession>A0A6J5NP04</accession>